<dbReference type="AlphaFoldDB" id="A0A9P7VMX6"/>
<name>A0A9P7VMX6_9AGAR</name>
<dbReference type="OrthoDB" id="2993162at2759"/>
<keyword evidence="2" id="KW-1185">Reference proteome</keyword>
<reference evidence="1" key="1">
    <citation type="submission" date="2020-11" db="EMBL/GenBank/DDBJ databases">
        <title>Adaptations for nitrogen fixation in a non-lichenized fungal sporocarp promotes dispersal by wood-feeding termites.</title>
        <authorList>
            <consortium name="DOE Joint Genome Institute"/>
            <person name="Koch R.A."/>
            <person name="Yoon G."/>
            <person name="Arayal U."/>
            <person name="Lail K."/>
            <person name="Amirebrahimi M."/>
            <person name="Labutti K."/>
            <person name="Lipzen A."/>
            <person name="Riley R."/>
            <person name="Barry K."/>
            <person name="Henrissat B."/>
            <person name="Grigoriev I.V."/>
            <person name="Herr J.R."/>
            <person name="Aime M.C."/>
        </authorList>
    </citation>
    <scope>NUCLEOTIDE SEQUENCE</scope>
    <source>
        <strain evidence="1">MCA 3950</strain>
    </source>
</reference>
<proteinExistence type="predicted"/>
<evidence type="ECO:0000313" key="2">
    <source>
        <dbReference type="Proteomes" id="UP000812287"/>
    </source>
</evidence>
<protein>
    <submittedName>
        <fullName evidence="1">Uncharacterized protein</fullName>
    </submittedName>
</protein>
<accession>A0A9P7VMX6</accession>
<evidence type="ECO:0000313" key="1">
    <source>
        <dbReference type="EMBL" id="KAG7442871.1"/>
    </source>
</evidence>
<dbReference type="Proteomes" id="UP000812287">
    <property type="component" value="Unassembled WGS sequence"/>
</dbReference>
<gene>
    <name evidence="1" type="ORF">BT62DRAFT_1009871</name>
</gene>
<dbReference type="GeneID" id="66099878"/>
<comment type="caution">
    <text evidence="1">The sequence shown here is derived from an EMBL/GenBank/DDBJ whole genome shotgun (WGS) entry which is preliminary data.</text>
</comment>
<dbReference type="RefSeq" id="XP_043036371.1">
    <property type="nucleotide sequence ID" value="XM_043177591.1"/>
</dbReference>
<organism evidence="1 2">
    <name type="scientific">Guyanagaster necrorhizus</name>
    <dbReference type="NCBI Taxonomy" id="856835"/>
    <lineage>
        <taxon>Eukaryota</taxon>
        <taxon>Fungi</taxon>
        <taxon>Dikarya</taxon>
        <taxon>Basidiomycota</taxon>
        <taxon>Agaricomycotina</taxon>
        <taxon>Agaricomycetes</taxon>
        <taxon>Agaricomycetidae</taxon>
        <taxon>Agaricales</taxon>
        <taxon>Marasmiineae</taxon>
        <taxon>Physalacriaceae</taxon>
        <taxon>Guyanagaster</taxon>
    </lineage>
</organism>
<sequence>MPIDTQAVFTAEALLSIAWGSSGGFYIPSDVFIDSEPCNDDIFRSTFHGQHPENDQKPGRQLSQEELSVLLKELVGQMLWIKVKGNLDERNDRSQILKLGLCTSESNLPRFSFTSVGIAFGRKHLWIPTIRLEQRAGFVISPEGFPLNAGLMEMPFQCRAICGHFHQGQQRQCKSLEYRTRNPGQQISQITFERSASNWRQTCREGAAGYVWIIPLFRYDTCA</sequence>
<dbReference type="EMBL" id="MU250548">
    <property type="protein sequence ID" value="KAG7442871.1"/>
    <property type="molecule type" value="Genomic_DNA"/>
</dbReference>